<organism evidence="1 2">
    <name type="scientific">Fluviibacter phosphoraccumulans</name>
    <dbReference type="NCBI Taxonomy" id="1751046"/>
    <lineage>
        <taxon>Bacteria</taxon>
        <taxon>Pseudomonadati</taxon>
        <taxon>Pseudomonadota</taxon>
        <taxon>Betaproteobacteria</taxon>
        <taxon>Rhodocyclales</taxon>
        <taxon>Fluviibacteraceae</taxon>
        <taxon>Fluviibacter</taxon>
    </lineage>
</organism>
<evidence type="ECO:0000313" key="1">
    <source>
        <dbReference type="EMBL" id="BBU69079.1"/>
    </source>
</evidence>
<name>A0A679I4X0_9RHOO</name>
<dbReference type="AlphaFoldDB" id="A0A679I4X0"/>
<proteinExistence type="predicted"/>
<accession>A0A679I4X0</accession>
<dbReference type="RefSeq" id="WP_162050173.1">
    <property type="nucleotide sequence ID" value="NZ_AP019011.1"/>
</dbReference>
<keyword evidence="2" id="KW-1185">Reference proteome</keyword>
<sequence length="186" mass="20275">MKTRYMVIFTLPLLILGLFGSSISYAHTDTPEDKQSIVSIGPKINFMAVSESYEAVGQRVGNDLYIFVDERVSNTPVLNATVKANTGGNELLVSESMPGVYRATLGDLFDQPQPINLALQVSSKLGDESISGTLDAADTAPHLSIGQTITRVAILIVIIIGLWMFWKRGLFGPSLQKFRKLLKGSK</sequence>
<reference evidence="2" key="1">
    <citation type="submission" date="2020-01" db="EMBL/GenBank/DDBJ databases">
        <title>Phosphoaccumulans saitamaens gen. nov., sp. nov., a polyphosphate accumulating bacterium isolated from surface river water.</title>
        <authorList>
            <person name="Watanabe K."/>
            <person name="Suda W."/>
        </authorList>
    </citation>
    <scope>NUCLEOTIDE SEQUENCE [LARGE SCALE GENOMIC DNA]</scope>
    <source>
        <strain evidence="2">ICHIAU1</strain>
    </source>
</reference>
<protein>
    <submittedName>
        <fullName evidence="1">Uncharacterized protein</fullName>
    </submittedName>
</protein>
<dbReference type="Proteomes" id="UP000463961">
    <property type="component" value="Chromosome"/>
</dbReference>
<evidence type="ECO:0000313" key="2">
    <source>
        <dbReference type="Proteomes" id="UP000463961"/>
    </source>
</evidence>
<gene>
    <name evidence="1" type="ORF">ICHIAU1_13620</name>
</gene>
<dbReference type="EMBL" id="AP022345">
    <property type="protein sequence ID" value="BBU69079.1"/>
    <property type="molecule type" value="Genomic_DNA"/>
</dbReference>